<keyword evidence="2" id="KW-1185">Reference proteome</keyword>
<reference evidence="1 2" key="1">
    <citation type="journal article" date="2012" name="J. Bacteriol.">
        <title>Complete Genome Sequence of the BTEX-Degrading Bacterium Pseudoxanthomonas spadix BD-a59.</title>
        <authorList>
            <person name="Lee S.H."/>
            <person name="Jin H.M."/>
            <person name="Lee H.J."/>
            <person name="Kim J.M."/>
            <person name="Jeon C.O."/>
        </authorList>
    </citation>
    <scope>NUCLEOTIDE SEQUENCE [LARGE SCALE GENOMIC DNA]</scope>
    <source>
        <strain evidence="1 2">BD-a59</strain>
    </source>
</reference>
<name>G7UQV9_PSEUP</name>
<dbReference type="HOGENOM" id="CLU_739386_0_0_6"/>
<organism evidence="1 2">
    <name type="scientific">Pseudoxanthomonas spadix (strain BD-a59)</name>
    <dbReference type="NCBI Taxonomy" id="1045855"/>
    <lineage>
        <taxon>Bacteria</taxon>
        <taxon>Pseudomonadati</taxon>
        <taxon>Pseudomonadota</taxon>
        <taxon>Gammaproteobacteria</taxon>
        <taxon>Lysobacterales</taxon>
        <taxon>Lysobacteraceae</taxon>
        <taxon>Pseudoxanthomonas</taxon>
    </lineage>
</organism>
<evidence type="ECO:0000313" key="2">
    <source>
        <dbReference type="Proteomes" id="UP000005870"/>
    </source>
</evidence>
<dbReference type="KEGG" id="psd:DSC_11935"/>
<dbReference type="AlphaFoldDB" id="G7UQV9"/>
<dbReference type="Proteomes" id="UP000005870">
    <property type="component" value="Chromosome"/>
</dbReference>
<proteinExistence type="predicted"/>
<dbReference type="EMBL" id="CP003093">
    <property type="protein sequence ID" value="AER57031.1"/>
    <property type="molecule type" value="Genomic_DNA"/>
</dbReference>
<protein>
    <submittedName>
        <fullName evidence="1">Uncharacterized protein</fullName>
    </submittedName>
</protein>
<evidence type="ECO:0000313" key="1">
    <source>
        <dbReference type="EMBL" id="AER57031.1"/>
    </source>
</evidence>
<dbReference type="STRING" id="1045855.DSC_11935"/>
<gene>
    <name evidence="1" type="ordered locus">DSC_11935</name>
</gene>
<accession>G7UQV9</accession>
<sequence length="374" mass="42381">MISVLDGNDPREFVHSLFEAGYDRFYVKVPKGFRVSIFPIDPYPPGYQLLGIWQPAQEPVRPDGNQSQVRYVQLDTSQLRDLIEYPPIALHELSGGGLESALQREGLLPIDFTYRRGLPGALLPTERAIADRVPSEFDASSGVPMVVKTLNRNRSQHSYVLHGVSFKDIFVEESALDEVLDRMRAAKAVPVSVREDLPDDPHGLKESSPLVYEILCKAYQNRGKPKKEIEASMLAAEFKQLNYKYAKNPMPFNNGRHDFAANLANPTYAYLKKPPKLREPLPEPVTIQPDKFLDQDFINEGLKKLLYAACCWGDRKEPLLGQDPMKLVDLLRGLGFRDADENDPVQRMVYFIVGELVPRRPPDTDFRDARGDRS</sequence>